<sequence length="327" mass="35506">MSNGQDISIHFQCELENRADIDLVVVVPIFSDPDHLVKTLKTIVSQRPDVPLATLVVENGGERPTGADAAKAFFLNHPSDSAVIICRRRGRCQALNAGLSQALERYPNLQAIAVIGDDEVAAPEWLDGLMAVQEAYRADIVGGPQLPVFKHPQELRWKRHPVFAPPYDASGPVPMLYSASNVLVTRAVLEGMPQPFLDPAMDIVGGCAVDLFHRCKAAGFSFAWAADAWVTQSVPEHHATAAWVRATSLRRGTVSAYLARRSDPTLAGRLKRLGTSLALMTTSLPRGVKLWAKTGLAFAALYYFHVARGRVTAEVGLIGRGDRKPGQ</sequence>
<dbReference type="GO" id="GO:0016740">
    <property type="term" value="F:transferase activity"/>
    <property type="evidence" value="ECO:0007669"/>
    <property type="project" value="UniProtKB-KW"/>
</dbReference>
<protein>
    <submittedName>
        <fullName evidence="2">Glycosyl transferase, group 2 family protein</fullName>
    </submittedName>
</protein>
<dbReference type="Proteomes" id="UP000217211">
    <property type="component" value="Chromosome"/>
</dbReference>
<evidence type="ECO:0000313" key="2">
    <source>
        <dbReference type="EMBL" id="ASY61752.1"/>
    </source>
</evidence>
<dbReference type="EMBL" id="CP023067">
    <property type="protein sequence ID" value="ASY61752.1"/>
    <property type="molecule type" value="Genomic_DNA"/>
</dbReference>
<dbReference type="OrthoDB" id="6116224at2"/>
<dbReference type="RefSeq" id="WP_034851858.1">
    <property type="nucleotide sequence ID" value="NZ_AJQT01000016.1"/>
</dbReference>
<evidence type="ECO:0000259" key="1">
    <source>
        <dbReference type="Pfam" id="PF00535"/>
    </source>
</evidence>
<dbReference type="InterPro" id="IPR001173">
    <property type="entry name" value="Glyco_trans_2-like"/>
</dbReference>
<dbReference type="KEGG" id="esj:SJ05684_c02840"/>
<organism evidence="2 3">
    <name type="scientific">Sinorhizobium sojae CCBAU 05684</name>
    <dbReference type="NCBI Taxonomy" id="716928"/>
    <lineage>
        <taxon>Bacteria</taxon>
        <taxon>Pseudomonadati</taxon>
        <taxon>Pseudomonadota</taxon>
        <taxon>Alphaproteobacteria</taxon>
        <taxon>Hyphomicrobiales</taxon>
        <taxon>Rhizobiaceae</taxon>
        <taxon>Sinorhizobium/Ensifer group</taxon>
        <taxon>Sinorhizobium</taxon>
    </lineage>
</organism>
<dbReference type="Pfam" id="PF00535">
    <property type="entry name" value="Glycos_transf_2"/>
    <property type="match status" value="1"/>
</dbReference>
<gene>
    <name evidence="2" type="ORF">SJ05684_c02840</name>
</gene>
<proteinExistence type="predicted"/>
<dbReference type="AlphaFoldDB" id="A0A249P7P6"/>
<accession>A0A249P7P6</accession>
<dbReference type="Gene3D" id="3.90.550.10">
    <property type="entry name" value="Spore Coat Polysaccharide Biosynthesis Protein SpsA, Chain A"/>
    <property type="match status" value="1"/>
</dbReference>
<feature type="domain" description="Glycosyltransferase 2-like" evidence="1">
    <location>
        <begin position="25"/>
        <end position="161"/>
    </location>
</feature>
<evidence type="ECO:0000313" key="3">
    <source>
        <dbReference type="Proteomes" id="UP000217211"/>
    </source>
</evidence>
<keyword evidence="3" id="KW-1185">Reference proteome</keyword>
<reference evidence="2 3" key="1">
    <citation type="submission" date="2017-08" db="EMBL/GenBank/DDBJ databases">
        <title>Multipartite genome sequences of Sinorhizobium species nodulating soybeans.</title>
        <authorList>
            <person name="Tian C.F."/>
        </authorList>
    </citation>
    <scope>NUCLEOTIDE SEQUENCE [LARGE SCALE GENOMIC DNA]</scope>
    <source>
        <strain evidence="2 3">CCBAU 05684</strain>
    </source>
</reference>
<dbReference type="STRING" id="716928.GCA_000261485_00700"/>
<name>A0A249P7P6_9HYPH</name>
<dbReference type="SUPFAM" id="SSF53448">
    <property type="entry name" value="Nucleotide-diphospho-sugar transferases"/>
    <property type="match status" value="1"/>
</dbReference>
<keyword evidence="2" id="KW-0808">Transferase</keyword>
<dbReference type="InterPro" id="IPR029044">
    <property type="entry name" value="Nucleotide-diphossugar_trans"/>
</dbReference>
<dbReference type="eggNOG" id="COG0463">
    <property type="taxonomic scope" value="Bacteria"/>
</dbReference>